<accession>A0ABS4R2N3</accession>
<dbReference type="Proteomes" id="UP000730739">
    <property type="component" value="Unassembled WGS sequence"/>
</dbReference>
<protein>
    <submittedName>
        <fullName evidence="2">DNA polymerase III alpha subunit</fullName>
    </submittedName>
</protein>
<comment type="caution">
    <text evidence="2">The sequence shown here is derived from an EMBL/GenBank/DDBJ whole genome shotgun (WGS) entry which is preliminary data.</text>
</comment>
<gene>
    <name evidence="2" type="ORF">J2Z31_003150</name>
</gene>
<sequence>MASRTPEAPGGPIQGDMVHRCLRRREGKAKVEYPTPELQAVPDESLGVPLFQESAMNVAIVCGGSRAAKRTSSEIHGDLQSRTRFKYNLVSRMVRNGYSPEFAKKTSCQLEGFG</sequence>
<proteinExistence type="predicted"/>
<feature type="domain" description="DNA polymerase III alpha subunit finger" evidence="1">
    <location>
        <begin position="10"/>
        <end position="66"/>
    </location>
</feature>
<dbReference type="Pfam" id="PF17657">
    <property type="entry name" value="DNA_pol3_finger"/>
    <property type="match status" value="1"/>
</dbReference>
<dbReference type="EMBL" id="JAGILA010000003">
    <property type="protein sequence ID" value="MBP2236636.1"/>
    <property type="molecule type" value="Genomic_DNA"/>
</dbReference>
<organism evidence="2 3">
    <name type="scientific">Sinorhizobium kostiense</name>
    <dbReference type="NCBI Taxonomy" id="76747"/>
    <lineage>
        <taxon>Bacteria</taxon>
        <taxon>Pseudomonadati</taxon>
        <taxon>Pseudomonadota</taxon>
        <taxon>Alphaproteobacteria</taxon>
        <taxon>Hyphomicrobiales</taxon>
        <taxon>Rhizobiaceae</taxon>
        <taxon>Sinorhizobium/Ensifer group</taxon>
        <taxon>Sinorhizobium</taxon>
    </lineage>
</organism>
<dbReference type="InterPro" id="IPR040982">
    <property type="entry name" value="DNA_pol3_finger"/>
</dbReference>
<evidence type="ECO:0000313" key="2">
    <source>
        <dbReference type="EMBL" id="MBP2236636.1"/>
    </source>
</evidence>
<keyword evidence="3" id="KW-1185">Reference proteome</keyword>
<reference evidence="2 3" key="1">
    <citation type="submission" date="2021-03" db="EMBL/GenBank/DDBJ databases">
        <title>Genomic Encyclopedia of Type Strains, Phase IV (KMG-IV): sequencing the most valuable type-strain genomes for metagenomic binning, comparative biology and taxonomic classification.</title>
        <authorList>
            <person name="Goeker M."/>
        </authorList>
    </citation>
    <scope>NUCLEOTIDE SEQUENCE [LARGE SCALE GENOMIC DNA]</scope>
    <source>
        <strain evidence="2 3">DSM 13372</strain>
    </source>
</reference>
<evidence type="ECO:0000259" key="1">
    <source>
        <dbReference type="Pfam" id="PF17657"/>
    </source>
</evidence>
<evidence type="ECO:0000313" key="3">
    <source>
        <dbReference type="Proteomes" id="UP000730739"/>
    </source>
</evidence>
<name>A0ABS4R2N3_9HYPH</name>